<feature type="domain" description="CR-type" evidence="9">
    <location>
        <begin position="146"/>
        <end position="224"/>
    </location>
</feature>
<evidence type="ECO:0000256" key="4">
    <source>
        <dbReference type="ARBA" id="ARBA00022771"/>
    </source>
</evidence>
<dbReference type="GO" id="GO:0009408">
    <property type="term" value="P:response to heat"/>
    <property type="evidence" value="ECO:0007669"/>
    <property type="project" value="InterPro"/>
</dbReference>
<dbReference type="Gene3D" id="1.10.287.110">
    <property type="entry name" value="DnaJ domain"/>
    <property type="match status" value="1"/>
</dbReference>
<sequence>MSAKDYLEKDYYSILGVSKDVDDATLKKKYRKLARELHPDTNKEKGAEDKFKAVSEAYDVLSDPKKRTEYDQMRTYGASAGGFNGGGFDPRNMQGQSGYNVNLEDVLGGFNLGDLFGGGGRKQQRSRRGSDLETEVTISFNDCLEGTTLPLTLRGQTTCNSCKGSGAKPGTNPKKCSACNGSGQTMRNAGGFGFADTCSVCYGTGRIIEQKDPNCNGTGIVNETRTITARIPAGIKSNSKLRLKGKGEPGGRGGEPGDLIVNVVVKEDEIFVRDGDNVRISVPIRYDEAVFGAQIAIPVPTGTTVTLKVPAHTQNGRTFRVKNEGMTKTTGGKGDLLVTVEVAVPQNITGKAKDLLSEYANEVTHDNPRAEIIALNARRKR</sequence>
<dbReference type="Pfam" id="PF01556">
    <property type="entry name" value="DnaJ_C"/>
    <property type="match status" value="1"/>
</dbReference>
<keyword evidence="3" id="KW-0677">Repeat</keyword>
<dbReference type="InterPro" id="IPR008971">
    <property type="entry name" value="HSP40/DnaJ_pept-bd"/>
</dbReference>
<dbReference type="InterPro" id="IPR018253">
    <property type="entry name" value="DnaJ_domain_CS"/>
</dbReference>
<proteinExistence type="inferred from homology"/>
<keyword evidence="5" id="KW-0862">Zinc</keyword>
<evidence type="ECO:0000256" key="7">
    <source>
        <dbReference type="ARBA" id="ARBA00023186"/>
    </source>
</evidence>
<dbReference type="PROSITE" id="PS51188">
    <property type="entry name" value="ZF_CR"/>
    <property type="match status" value="1"/>
</dbReference>
<dbReference type="Gene3D" id="2.60.260.20">
    <property type="entry name" value="Urease metallochaperone UreE, N-terminal domain"/>
    <property type="match status" value="2"/>
</dbReference>
<dbReference type="GO" id="GO:0051082">
    <property type="term" value="F:unfolded protein binding"/>
    <property type="evidence" value="ECO:0007669"/>
    <property type="project" value="InterPro"/>
</dbReference>
<dbReference type="CDD" id="cd10747">
    <property type="entry name" value="DnaJ_C"/>
    <property type="match status" value="1"/>
</dbReference>
<dbReference type="Gene3D" id="2.10.230.10">
    <property type="entry name" value="Heat shock protein DnaJ, cysteine-rich domain"/>
    <property type="match status" value="1"/>
</dbReference>
<dbReference type="SMART" id="SM00271">
    <property type="entry name" value="DnaJ"/>
    <property type="match status" value="1"/>
</dbReference>
<dbReference type="SUPFAM" id="SSF49493">
    <property type="entry name" value="HSP40/DnaJ peptide-binding domain"/>
    <property type="match status" value="2"/>
</dbReference>
<evidence type="ECO:0000256" key="2">
    <source>
        <dbReference type="ARBA" id="ARBA00022723"/>
    </source>
</evidence>
<protein>
    <submittedName>
        <fullName evidence="10">Unannotated protein</fullName>
    </submittedName>
</protein>
<dbReference type="PANTHER" id="PTHR43096">
    <property type="entry name" value="DNAJ HOMOLOG 1, MITOCHONDRIAL-RELATED"/>
    <property type="match status" value="1"/>
</dbReference>
<evidence type="ECO:0000259" key="8">
    <source>
        <dbReference type="PROSITE" id="PS50076"/>
    </source>
</evidence>
<dbReference type="GO" id="GO:0005737">
    <property type="term" value="C:cytoplasm"/>
    <property type="evidence" value="ECO:0007669"/>
    <property type="project" value="TreeGrafter"/>
</dbReference>
<dbReference type="Pfam" id="PF00684">
    <property type="entry name" value="DnaJ_CXXCXGXG"/>
    <property type="match status" value="1"/>
</dbReference>
<keyword evidence="2" id="KW-0479">Metal-binding</keyword>
<dbReference type="InterPro" id="IPR001623">
    <property type="entry name" value="DnaJ_domain"/>
</dbReference>
<dbReference type="GO" id="GO:0005524">
    <property type="term" value="F:ATP binding"/>
    <property type="evidence" value="ECO:0007669"/>
    <property type="project" value="InterPro"/>
</dbReference>
<dbReference type="PRINTS" id="PR00625">
    <property type="entry name" value="JDOMAIN"/>
</dbReference>
<dbReference type="PANTHER" id="PTHR43096:SF54">
    <property type="entry name" value="CHAPERONE PROTEIN DNAJ 1"/>
    <property type="match status" value="1"/>
</dbReference>
<dbReference type="InterPro" id="IPR036410">
    <property type="entry name" value="HSP_DnaJ_Cys-rich_dom_sf"/>
</dbReference>
<dbReference type="FunFam" id="2.60.260.20:FF:000013">
    <property type="entry name" value="DnaJ subfamily B member 11"/>
    <property type="match status" value="1"/>
</dbReference>
<dbReference type="FunFam" id="2.10.230.10:FF:000002">
    <property type="entry name" value="Molecular chaperone DnaJ"/>
    <property type="match status" value="1"/>
</dbReference>
<dbReference type="InterPro" id="IPR012724">
    <property type="entry name" value="DnaJ"/>
</dbReference>
<dbReference type="GO" id="GO:0042026">
    <property type="term" value="P:protein refolding"/>
    <property type="evidence" value="ECO:0007669"/>
    <property type="project" value="TreeGrafter"/>
</dbReference>
<dbReference type="InterPro" id="IPR001305">
    <property type="entry name" value="HSP_DnaJ_Cys-rich_dom"/>
</dbReference>
<dbReference type="GO" id="GO:0008270">
    <property type="term" value="F:zinc ion binding"/>
    <property type="evidence" value="ECO:0007669"/>
    <property type="project" value="UniProtKB-KW"/>
</dbReference>
<accession>A0A6J6ETA8</accession>
<dbReference type="SUPFAM" id="SSF46565">
    <property type="entry name" value="Chaperone J-domain"/>
    <property type="match status" value="1"/>
</dbReference>
<evidence type="ECO:0000256" key="1">
    <source>
        <dbReference type="ARBA" id="ARBA00022490"/>
    </source>
</evidence>
<dbReference type="HAMAP" id="MF_01152">
    <property type="entry name" value="DnaJ"/>
    <property type="match status" value="1"/>
</dbReference>
<dbReference type="CDD" id="cd06257">
    <property type="entry name" value="DnaJ"/>
    <property type="match status" value="1"/>
</dbReference>
<organism evidence="10">
    <name type="scientific">freshwater metagenome</name>
    <dbReference type="NCBI Taxonomy" id="449393"/>
    <lineage>
        <taxon>unclassified sequences</taxon>
        <taxon>metagenomes</taxon>
        <taxon>ecological metagenomes</taxon>
    </lineage>
</organism>
<dbReference type="GO" id="GO:0031072">
    <property type="term" value="F:heat shock protein binding"/>
    <property type="evidence" value="ECO:0007669"/>
    <property type="project" value="InterPro"/>
</dbReference>
<evidence type="ECO:0000256" key="5">
    <source>
        <dbReference type="ARBA" id="ARBA00022833"/>
    </source>
</evidence>
<evidence type="ECO:0000313" key="10">
    <source>
        <dbReference type="EMBL" id="CAB4579217.1"/>
    </source>
</evidence>
<gene>
    <name evidence="10" type="ORF">UFOPK1740_00783</name>
</gene>
<dbReference type="InterPro" id="IPR036869">
    <property type="entry name" value="J_dom_sf"/>
</dbReference>
<dbReference type="InterPro" id="IPR002939">
    <property type="entry name" value="DnaJ_C"/>
</dbReference>
<keyword evidence="6" id="KW-0346">Stress response</keyword>
<dbReference type="AlphaFoldDB" id="A0A6J6ETA8"/>
<reference evidence="10" key="1">
    <citation type="submission" date="2020-05" db="EMBL/GenBank/DDBJ databases">
        <authorList>
            <person name="Chiriac C."/>
            <person name="Salcher M."/>
            <person name="Ghai R."/>
            <person name="Kavagutti S V."/>
        </authorList>
    </citation>
    <scope>NUCLEOTIDE SEQUENCE</scope>
</reference>
<dbReference type="SUPFAM" id="SSF57938">
    <property type="entry name" value="DnaJ/Hsp40 cysteine-rich domain"/>
    <property type="match status" value="1"/>
</dbReference>
<keyword evidence="7" id="KW-0143">Chaperone</keyword>
<dbReference type="Pfam" id="PF00226">
    <property type="entry name" value="DnaJ"/>
    <property type="match status" value="1"/>
</dbReference>
<dbReference type="EMBL" id="CAEZTU010000033">
    <property type="protein sequence ID" value="CAB4579217.1"/>
    <property type="molecule type" value="Genomic_DNA"/>
</dbReference>
<keyword evidence="1" id="KW-0963">Cytoplasm</keyword>
<evidence type="ECO:0000256" key="6">
    <source>
        <dbReference type="ARBA" id="ARBA00023016"/>
    </source>
</evidence>
<dbReference type="PROSITE" id="PS50076">
    <property type="entry name" value="DNAJ_2"/>
    <property type="match status" value="1"/>
</dbReference>
<evidence type="ECO:0000259" key="9">
    <source>
        <dbReference type="PROSITE" id="PS51188"/>
    </source>
</evidence>
<feature type="domain" description="J" evidence="8">
    <location>
        <begin position="10"/>
        <end position="74"/>
    </location>
</feature>
<evidence type="ECO:0000256" key="3">
    <source>
        <dbReference type="ARBA" id="ARBA00022737"/>
    </source>
</evidence>
<dbReference type="CDD" id="cd10719">
    <property type="entry name" value="DnaJ_zf"/>
    <property type="match status" value="1"/>
</dbReference>
<dbReference type="PROSITE" id="PS00636">
    <property type="entry name" value="DNAJ_1"/>
    <property type="match status" value="1"/>
</dbReference>
<name>A0A6J6ETA8_9ZZZZ</name>
<dbReference type="NCBIfam" id="NF008035">
    <property type="entry name" value="PRK10767.1"/>
    <property type="match status" value="1"/>
</dbReference>
<keyword evidence="4" id="KW-0863">Zinc-finger</keyword>